<dbReference type="InterPro" id="IPR002789">
    <property type="entry name" value="HerA_central"/>
</dbReference>
<dbReference type="InterPro" id="IPR008571">
    <property type="entry name" value="HerA-like"/>
</dbReference>
<comment type="caution">
    <text evidence="2">The sequence shown here is derived from an EMBL/GenBank/DDBJ whole genome shotgun (WGS) entry which is preliminary data.</text>
</comment>
<keyword evidence="3" id="KW-1185">Reference proteome</keyword>
<evidence type="ECO:0000313" key="2">
    <source>
        <dbReference type="EMBL" id="KIC61339.1"/>
    </source>
</evidence>
<dbReference type="PANTHER" id="PTHR42957">
    <property type="entry name" value="HELICASE MJ1565-RELATED"/>
    <property type="match status" value="1"/>
</dbReference>
<gene>
    <name evidence="2" type="ORF">RM51_17835</name>
</gene>
<organism evidence="2 3">
    <name type="scientific">Chryseobacterium taiwanense</name>
    <dbReference type="NCBI Taxonomy" id="363331"/>
    <lineage>
        <taxon>Bacteria</taxon>
        <taxon>Pseudomonadati</taxon>
        <taxon>Bacteroidota</taxon>
        <taxon>Flavobacteriia</taxon>
        <taxon>Flavobacteriales</taxon>
        <taxon>Weeksellaceae</taxon>
        <taxon>Chryseobacterium group</taxon>
        <taxon>Chryseobacterium</taxon>
    </lineage>
</organism>
<sequence>MEKDLQKDSIFKVGKVVSVEGRTVKIEVDKSKNSSHLLYNGEIIRNISVNSYIKITKGFNRIIGKVDGESIYEDSNFTDKDYTNEKKKIKRILIVKLLGFFTKRGFERGIKELPLINNECFLLDKKEFQDVHHFVGKTDLPLNIGTLTHEPNQNVEIGINELFASHIGIFGNTGSGKSYTLAKVYYELFMKFKNEEKFNKNAKFLLFDFNGEYESKYSIIEEKKVYNLNTRFARKKDKLIFHESDLLDKDLFSIIANATEKTQKPFVARTLEFYKKIVKSDDALEYFKNILRKRVKDVYKMADKIKAELLLDYFREILPPLYDEDNIEVDLANDVDFNNKYGEFVFDGKYLRSNPESIEDTLLYQHITQYEFSKDFISRIIHFLYLQLINDIFSNRAINEHISPVINKLKSFHKDIDAVIKVIDDLDEEDFWHDNFFCVINLHKTNTNIKKMIPLLVSQKLYSEHKKSNRKKEKSLNIIVDEAHNILSYISERESETWKDYRLETFEEIIKEGRKFGVFMTIASQRPSDISATIISQLHNFILHRLINNNDILAVERTVSYLDKVSFESLPILPTGTCIIAGQCLQIPIMVDISPIDKANEPDNKTIRLIENWK</sequence>
<name>A0A0B4CJC0_9FLAO</name>
<accession>A0A0B4CJC0</accession>
<feature type="domain" description="Helicase HerA central" evidence="1">
    <location>
        <begin position="143"/>
        <end position="310"/>
    </location>
</feature>
<dbReference type="Proteomes" id="UP000031167">
    <property type="component" value="Unassembled WGS sequence"/>
</dbReference>
<protein>
    <recommendedName>
        <fullName evidence="1">Helicase HerA central domain-containing protein</fullName>
    </recommendedName>
</protein>
<dbReference type="AlphaFoldDB" id="A0A0B4CJC0"/>
<proteinExistence type="predicted"/>
<dbReference type="RefSeq" id="WP_039372791.1">
    <property type="nucleotide sequence ID" value="NZ_JWTA01000020.1"/>
</dbReference>
<dbReference type="Pfam" id="PF01935">
    <property type="entry name" value="DUF87"/>
    <property type="match status" value="1"/>
</dbReference>
<evidence type="ECO:0000259" key="1">
    <source>
        <dbReference type="Pfam" id="PF01935"/>
    </source>
</evidence>
<dbReference type="InterPro" id="IPR027417">
    <property type="entry name" value="P-loop_NTPase"/>
</dbReference>
<evidence type="ECO:0000313" key="3">
    <source>
        <dbReference type="Proteomes" id="UP000031167"/>
    </source>
</evidence>
<dbReference type="EMBL" id="JWTA01000020">
    <property type="protein sequence ID" value="KIC61339.1"/>
    <property type="molecule type" value="Genomic_DNA"/>
</dbReference>
<dbReference type="Gene3D" id="3.40.50.300">
    <property type="entry name" value="P-loop containing nucleotide triphosphate hydrolases"/>
    <property type="match status" value="2"/>
</dbReference>
<dbReference type="OrthoDB" id="9806951at2"/>
<dbReference type="STRING" id="363331.RM51_17835"/>
<reference evidence="2 3" key="1">
    <citation type="submission" date="2014-12" db="EMBL/GenBank/DDBJ databases">
        <title>Genome sequencing of Chryseobacterium taiwanense TPW19.</title>
        <authorList>
            <person name="Tan P.W."/>
            <person name="Chan K.-G."/>
        </authorList>
    </citation>
    <scope>NUCLEOTIDE SEQUENCE [LARGE SCALE GENOMIC DNA]</scope>
    <source>
        <strain evidence="2 3">TPW19</strain>
    </source>
</reference>
<dbReference type="CDD" id="cd01127">
    <property type="entry name" value="TrwB_TraG_TraD_VirD4"/>
    <property type="match status" value="1"/>
</dbReference>
<dbReference type="PANTHER" id="PTHR42957:SF1">
    <property type="entry name" value="HELICASE MJ1565-RELATED"/>
    <property type="match status" value="1"/>
</dbReference>
<dbReference type="SUPFAM" id="SSF52540">
    <property type="entry name" value="P-loop containing nucleoside triphosphate hydrolases"/>
    <property type="match status" value="1"/>
</dbReference>